<evidence type="ECO:0000313" key="1">
    <source>
        <dbReference type="EMBL" id="KAF6319275.1"/>
    </source>
</evidence>
<reference evidence="1 2" key="1">
    <citation type="journal article" date="2020" name="Nature">
        <title>Six reference-quality genomes reveal evolution of bat adaptations.</title>
        <authorList>
            <person name="Jebb D."/>
            <person name="Huang Z."/>
            <person name="Pippel M."/>
            <person name="Hughes G.M."/>
            <person name="Lavrichenko K."/>
            <person name="Devanna P."/>
            <person name="Winkler S."/>
            <person name="Jermiin L.S."/>
            <person name="Skirmuntt E.C."/>
            <person name="Katzourakis A."/>
            <person name="Burkitt-Gray L."/>
            <person name="Ray D.A."/>
            <person name="Sullivan K.A.M."/>
            <person name="Roscito J.G."/>
            <person name="Kirilenko B.M."/>
            <person name="Davalos L.M."/>
            <person name="Corthals A.P."/>
            <person name="Power M.L."/>
            <person name="Jones G."/>
            <person name="Ransome R.D."/>
            <person name="Dechmann D.K.N."/>
            <person name="Locatelli A.G."/>
            <person name="Puechmaille S.J."/>
            <person name="Fedrigo O."/>
            <person name="Jarvis E.D."/>
            <person name="Hiller M."/>
            <person name="Vernes S.C."/>
            <person name="Myers E.W."/>
            <person name="Teeling E.C."/>
        </authorList>
    </citation>
    <scope>NUCLEOTIDE SEQUENCE [LARGE SCALE GENOMIC DNA]</scope>
    <source>
        <strain evidence="1">MMyoMyo1</strain>
        <tissue evidence="1">Flight muscle</tissue>
    </source>
</reference>
<proteinExistence type="predicted"/>
<gene>
    <name evidence="1" type="ORF">mMyoMyo1_002727</name>
</gene>
<dbReference type="EMBL" id="JABWUV010000011">
    <property type="protein sequence ID" value="KAF6319275.1"/>
    <property type="molecule type" value="Genomic_DNA"/>
</dbReference>
<evidence type="ECO:0000313" key="2">
    <source>
        <dbReference type="Proteomes" id="UP000527355"/>
    </source>
</evidence>
<dbReference type="Proteomes" id="UP000527355">
    <property type="component" value="Unassembled WGS sequence"/>
</dbReference>
<name>A0A7J7V292_MYOMY</name>
<keyword evidence="2" id="KW-1185">Reference proteome</keyword>
<keyword evidence="1" id="KW-0966">Cell projection</keyword>
<sequence length="65" mass="7964">MQNHQRSILQVTSKLAQHIRFKWLKSEDWQKQWFSHWPCLKINLLRNFGYLKLCNISQLLKLIVL</sequence>
<protein>
    <submittedName>
        <fullName evidence="1">Cilia and flagella associated protein 69</fullName>
    </submittedName>
</protein>
<accession>A0A7J7V292</accession>
<comment type="caution">
    <text evidence="1">The sequence shown here is derived from an EMBL/GenBank/DDBJ whole genome shotgun (WGS) entry which is preliminary data.</text>
</comment>
<keyword evidence="1" id="KW-0969">Cilium</keyword>
<dbReference type="AlphaFoldDB" id="A0A7J7V292"/>
<organism evidence="1 2">
    <name type="scientific">Myotis myotis</name>
    <name type="common">Greater mouse-eared bat</name>
    <name type="synonym">Vespertilio myotis</name>
    <dbReference type="NCBI Taxonomy" id="51298"/>
    <lineage>
        <taxon>Eukaryota</taxon>
        <taxon>Metazoa</taxon>
        <taxon>Chordata</taxon>
        <taxon>Craniata</taxon>
        <taxon>Vertebrata</taxon>
        <taxon>Euteleostomi</taxon>
        <taxon>Mammalia</taxon>
        <taxon>Eutheria</taxon>
        <taxon>Laurasiatheria</taxon>
        <taxon>Chiroptera</taxon>
        <taxon>Yangochiroptera</taxon>
        <taxon>Vespertilionidae</taxon>
        <taxon>Myotis</taxon>
    </lineage>
</organism>
<keyword evidence="1" id="KW-0282">Flagellum</keyword>